<gene>
    <name evidence="2" type="ORF">UFOVP247_81</name>
</gene>
<proteinExistence type="predicted"/>
<sequence length="236" mass="27360">MMQREWPANRKSFTKKDLRNVKDYDFVLEQVNTDSGRYYKTPAGGLYPSVTTVTGLLGREAIAKWRSRVGEEEANKISHKAATRGTRIHQLCEDYINGAPINRTDYDFNDQINFSLLKRVLDAHIDNVHMQEVRLYSDYLKMAGTVDCVAEYDGKLSIIDFKTSKKLKEKRYIINYFCQAAAYAIMYEERTGIPVSQLVIVISVDEEDPQVFVEKRDDHVKLLLELREQYRQETGV</sequence>
<dbReference type="InterPro" id="IPR011604">
    <property type="entry name" value="PDDEXK-like_dom_sf"/>
</dbReference>
<dbReference type="PANTHER" id="PTHR31340">
    <property type="entry name" value="MITOCHONDRIAL GENOME MAINTENANCE EXONUCLEASE 1"/>
    <property type="match status" value="1"/>
</dbReference>
<dbReference type="InterPro" id="IPR038726">
    <property type="entry name" value="PDDEXK_AddAB-type"/>
</dbReference>
<dbReference type="PANTHER" id="PTHR31340:SF3">
    <property type="entry name" value="MITOCHONDRIAL GENOME MAINTENANCE EXONUCLEASE 1"/>
    <property type="match status" value="1"/>
</dbReference>
<dbReference type="Gene3D" id="3.90.320.10">
    <property type="match status" value="1"/>
</dbReference>
<organism evidence="2">
    <name type="scientific">uncultured Caudovirales phage</name>
    <dbReference type="NCBI Taxonomy" id="2100421"/>
    <lineage>
        <taxon>Viruses</taxon>
        <taxon>Duplodnaviria</taxon>
        <taxon>Heunggongvirae</taxon>
        <taxon>Uroviricota</taxon>
        <taxon>Caudoviricetes</taxon>
        <taxon>Peduoviridae</taxon>
        <taxon>Maltschvirus</taxon>
        <taxon>Maltschvirus maltsch</taxon>
    </lineage>
</organism>
<feature type="domain" description="PD-(D/E)XK endonuclease-like" evidence="1">
    <location>
        <begin position="136"/>
        <end position="223"/>
    </location>
</feature>
<evidence type="ECO:0000313" key="2">
    <source>
        <dbReference type="EMBL" id="CAB5221092.1"/>
    </source>
</evidence>
<dbReference type="Pfam" id="PF12705">
    <property type="entry name" value="PDDEXK_1"/>
    <property type="match status" value="1"/>
</dbReference>
<dbReference type="EMBL" id="LR798288">
    <property type="protein sequence ID" value="CAB5221092.1"/>
    <property type="molecule type" value="Genomic_DNA"/>
</dbReference>
<accession>A0A6J7WWL1</accession>
<dbReference type="SUPFAM" id="SSF52980">
    <property type="entry name" value="Restriction endonuclease-like"/>
    <property type="match status" value="1"/>
</dbReference>
<name>A0A6J7WWL1_9CAUD</name>
<evidence type="ECO:0000259" key="1">
    <source>
        <dbReference type="Pfam" id="PF12705"/>
    </source>
</evidence>
<protein>
    <submittedName>
        <fullName evidence="2">PD-(D/E)XK nuclease superfamily</fullName>
    </submittedName>
</protein>
<reference evidence="2" key="1">
    <citation type="submission" date="2020-05" db="EMBL/GenBank/DDBJ databases">
        <authorList>
            <person name="Chiriac C."/>
            <person name="Salcher M."/>
            <person name="Ghai R."/>
            <person name="Kavagutti S V."/>
        </authorList>
    </citation>
    <scope>NUCLEOTIDE SEQUENCE</scope>
</reference>
<dbReference type="InterPro" id="IPR011335">
    <property type="entry name" value="Restrct_endonuc-II-like"/>
</dbReference>